<evidence type="ECO:0000256" key="2">
    <source>
        <dbReference type="ARBA" id="ARBA00011900"/>
    </source>
</evidence>
<evidence type="ECO:0000256" key="3">
    <source>
        <dbReference type="ARBA" id="ARBA00022603"/>
    </source>
</evidence>
<keyword evidence="5" id="KW-0949">S-adenosyl-L-methionine</keyword>
<dbReference type="Gene3D" id="1.10.1020.10">
    <property type="entry name" value="Adenine-specific Methyltransferase, Domain 2"/>
    <property type="match status" value="1"/>
</dbReference>
<organism evidence="8 9">
    <name type="scientific">Methanoplanus limicola DSM 2279</name>
    <dbReference type="NCBI Taxonomy" id="937775"/>
    <lineage>
        <taxon>Archaea</taxon>
        <taxon>Methanobacteriati</taxon>
        <taxon>Methanobacteriota</taxon>
        <taxon>Stenosarchaea group</taxon>
        <taxon>Methanomicrobia</taxon>
        <taxon>Methanomicrobiales</taxon>
        <taxon>Methanomicrobiaceae</taxon>
        <taxon>Methanoplanus</taxon>
    </lineage>
</organism>
<gene>
    <name evidence="8" type="ORF">Metlim_2222</name>
</gene>
<dbReference type="STRING" id="937775.Metlim_2222"/>
<dbReference type="AlphaFoldDB" id="H1Z1D6"/>
<evidence type="ECO:0000256" key="6">
    <source>
        <dbReference type="ARBA" id="ARBA00047942"/>
    </source>
</evidence>
<evidence type="ECO:0000256" key="5">
    <source>
        <dbReference type="ARBA" id="ARBA00022691"/>
    </source>
</evidence>
<evidence type="ECO:0000256" key="1">
    <source>
        <dbReference type="ARBA" id="ARBA00006594"/>
    </source>
</evidence>
<dbReference type="GO" id="GO:0009307">
    <property type="term" value="P:DNA restriction-modification system"/>
    <property type="evidence" value="ECO:0007669"/>
    <property type="project" value="InterPro"/>
</dbReference>
<dbReference type="InterPro" id="IPR023095">
    <property type="entry name" value="Ade_MeTrfase_dom_2"/>
</dbReference>
<dbReference type="InterPro" id="IPR012327">
    <property type="entry name" value="MeTrfase_D12"/>
</dbReference>
<name>H1Z1D6_9EURY</name>
<proteinExistence type="inferred from homology"/>
<dbReference type="OrthoDB" id="385300at2157"/>
<dbReference type="GO" id="GO:0009007">
    <property type="term" value="F:site-specific DNA-methyltransferase (adenine-specific) activity"/>
    <property type="evidence" value="ECO:0007669"/>
    <property type="project" value="UniProtKB-EC"/>
</dbReference>
<dbReference type="Proteomes" id="UP000005741">
    <property type="component" value="Chromosome"/>
</dbReference>
<comment type="catalytic activity">
    <reaction evidence="6">
        <text>a 2'-deoxyadenosine in DNA + S-adenosyl-L-methionine = an N(6)-methyl-2'-deoxyadenosine in DNA + S-adenosyl-L-homocysteine + H(+)</text>
        <dbReference type="Rhea" id="RHEA:15197"/>
        <dbReference type="Rhea" id="RHEA-COMP:12418"/>
        <dbReference type="Rhea" id="RHEA-COMP:12419"/>
        <dbReference type="ChEBI" id="CHEBI:15378"/>
        <dbReference type="ChEBI" id="CHEBI:57856"/>
        <dbReference type="ChEBI" id="CHEBI:59789"/>
        <dbReference type="ChEBI" id="CHEBI:90615"/>
        <dbReference type="ChEBI" id="CHEBI:90616"/>
        <dbReference type="EC" id="2.1.1.72"/>
    </reaction>
</comment>
<dbReference type="InterPro" id="IPR029063">
    <property type="entry name" value="SAM-dependent_MTases_sf"/>
</dbReference>
<dbReference type="GO" id="GO:0032259">
    <property type="term" value="P:methylation"/>
    <property type="evidence" value="ECO:0007669"/>
    <property type="project" value="UniProtKB-KW"/>
</dbReference>
<dbReference type="EC" id="2.1.1.72" evidence="2"/>
<keyword evidence="9" id="KW-1185">Reference proteome</keyword>
<dbReference type="RefSeq" id="WP_004078539.1">
    <property type="nucleotide sequence ID" value="NZ_CM001436.1"/>
</dbReference>
<dbReference type="PATRIC" id="fig|937775.9.peg.2516"/>
<dbReference type="EMBL" id="CM001436">
    <property type="protein sequence ID" value="EHQ36283.1"/>
    <property type="molecule type" value="Genomic_DNA"/>
</dbReference>
<accession>H1Z1D6</accession>
<dbReference type="Pfam" id="PF02086">
    <property type="entry name" value="MethyltransfD12"/>
    <property type="match status" value="1"/>
</dbReference>
<feature type="region of interest" description="Disordered" evidence="7">
    <location>
        <begin position="27"/>
        <end position="62"/>
    </location>
</feature>
<dbReference type="HOGENOM" id="CLU_058001_0_0_2"/>
<protein>
    <recommendedName>
        <fullName evidence="2">site-specific DNA-methyltransferase (adenine-specific)</fullName>
        <ecNumber evidence="2">2.1.1.72</ecNumber>
    </recommendedName>
</protein>
<evidence type="ECO:0000313" key="8">
    <source>
        <dbReference type="EMBL" id="EHQ36283.1"/>
    </source>
</evidence>
<dbReference type="REBASE" id="95915">
    <property type="entry name" value="M.Mli2279ORF2222P"/>
</dbReference>
<comment type="similarity">
    <text evidence="1">Belongs to the N(4)/N(6)-methyltransferase family.</text>
</comment>
<feature type="compositionally biased region" description="Low complexity" evidence="7">
    <location>
        <begin position="42"/>
        <end position="54"/>
    </location>
</feature>
<keyword evidence="4 8" id="KW-0808">Transferase</keyword>
<evidence type="ECO:0000256" key="4">
    <source>
        <dbReference type="ARBA" id="ARBA00022679"/>
    </source>
</evidence>
<dbReference type="InParanoid" id="H1Z1D6"/>
<keyword evidence="3 8" id="KW-0489">Methyltransferase</keyword>
<sequence>MSPFKQHSGRDAREVHYLAESRYSGIPADLKNSGEEKRNLHNKNNASGNDNRNNSHPFPKTRYQGSKAKITEWIWESIKDIEFETVLDAFGGTGCMSHMLKREGKTVTYNDILKFNHIIGKALIENDYVELTASDTEFLLRKDENIEYPAFIQDSFRDIFYLDEENAWLDMVITNINLLDDGYKQAVAWFALFQSCIIKRPYNLFHRANLYIRTSDVKRSFGNKTTWDKPFEELFIKFITEANNALFSGGKKCRSINYDALKIPESHYDLVYIDTPYISGRGVGVDYIDFYHFLEGMTDYENWDRKILDRYKHRPIAGRGENVWSDKMKIHGAFEELIRKYKDSVLVISYRSDGIPSEDEIREMLNKYKGNVCEVKNTDYRYALSSKKTSEVLFIAE</sequence>
<evidence type="ECO:0000256" key="7">
    <source>
        <dbReference type="SAM" id="MobiDB-lite"/>
    </source>
</evidence>
<dbReference type="SUPFAM" id="SSF53335">
    <property type="entry name" value="S-adenosyl-L-methionine-dependent methyltransferases"/>
    <property type="match status" value="1"/>
</dbReference>
<dbReference type="Gene3D" id="3.40.50.150">
    <property type="entry name" value="Vaccinia Virus protein VP39"/>
    <property type="match status" value="1"/>
</dbReference>
<evidence type="ECO:0000313" key="9">
    <source>
        <dbReference type="Proteomes" id="UP000005741"/>
    </source>
</evidence>
<reference evidence="8 9" key="1">
    <citation type="submission" date="2011-10" db="EMBL/GenBank/DDBJ databases">
        <title>The Improved High-Quality Draft genome of Methanoplanus limicola DSM 2279.</title>
        <authorList>
            <consortium name="US DOE Joint Genome Institute (JGI-PGF)"/>
            <person name="Lucas S."/>
            <person name="Copeland A."/>
            <person name="Lapidus A."/>
            <person name="Glavina del Rio T."/>
            <person name="Dalin E."/>
            <person name="Tice H."/>
            <person name="Bruce D."/>
            <person name="Goodwin L."/>
            <person name="Pitluck S."/>
            <person name="Peters L."/>
            <person name="Mikhailova N."/>
            <person name="Lu M."/>
            <person name="Kyrpides N."/>
            <person name="Mavromatis K."/>
            <person name="Ivanova N."/>
            <person name="Markowitz V."/>
            <person name="Cheng J.-F."/>
            <person name="Hugenholtz P."/>
            <person name="Woyke T."/>
            <person name="Wu D."/>
            <person name="Wirth R."/>
            <person name="Brambilla E.-M."/>
            <person name="Klenk H.-P."/>
            <person name="Eisen J.A."/>
        </authorList>
    </citation>
    <scope>NUCLEOTIDE SEQUENCE [LARGE SCALE GENOMIC DNA]</scope>
    <source>
        <strain evidence="8 9">DSM 2279</strain>
    </source>
</reference>